<evidence type="ECO:0000313" key="1">
    <source>
        <dbReference type="EMBL" id="KAH7937579.1"/>
    </source>
</evidence>
<protein>
    <submittedName>
        <fullName evidence="1">Uncharacterized protein</fullName>
    </submittedName>
</protein>
<evidence type="ECO:0000313" key="2">
    <source>
        <dbReference type="Proteomes" id="UP000821865"/>
    </source>
</evidence>
<keyword evidence="2" id="KW-1185">Reference proteome</keyword>
<comment type="caution">
    <text evidence="1">The sequence shown here is derived from an EMBL/GenBank/DDBJ whole genome shotgun (WGS) entry which is preliminary data.</text>
</comment>
<sequence>MPTTEERAAVKEGSLRRDSIPGVIGCTDGSLIAIIAPKGERNAAFMCRKGYYAENCMFICDADMIILTVYLMRPVSDHDSFVWRTT</sequence>
<name>A0ACB8C9P3_DERSI</name>
<dbReference type="EMBL" id="CM023477">
    <property type="protein sequence ID" value="KAH7937579.1"/>
    <property type="molecule type" value="Genomic_DNA"/>
</dbReference>
<organism evidence="1 2">
    <name type="scientific">Dermacentor silvarum</name>
    <name type="common">Tick</name>
    <dbReference type="NCBI Taxonomy" id="543639"/>
    <lineage>
        <taxon>Eukaryota</taxon>
        <taxon>Metazoa</taxon>
        <taxon>Ecdysozoa</taxon>
        <taxon>Arthropoda</taxon>
        <taxon>Chelicerata</taxon>
        <taxon>Arachnida</taxon>
        <taxon>Acari</taxon>
        <taxon>Parasitiformes</taxon>
        <taxon>Ixodida</taxon>
        <taxon>Ixodoidea</taxon>
        <taxon>Ixodidae</taxon>
        <taxon>Rhipicephalinae</taxon>
        <taxon>Dermacentor</taxon>
    </lineage>
</organism>
<reference evidence="1" key="1">
    <citation type="submission" date="2020-05" db="EMBL/GenBank/DDBJ databases">
        <title>Large-scale comparative analyses of tick genomes elucidate their genetic diversity and vector capacities.</title>
        <authorList>
            <person name="Jia N."/>
            <person name="Wang J."/>
            <person name="Shi W."/>
            <person name="Du L."/>
            <person name="Sun Y."/>
            <person name="Zhan W."/>
            <person name="Jiang J."/>
            <person name="Wang Q."/>
            <person name="Zhang B."/>
            <person name="Ji P."/>
            <person name="Sakyi L.B."/>
            <person name="Cui X."/>
            <person name="Yuan T."/>
            <person name="Jiang B."/>
            <person name="Yang W."/>
            <person name="Lam T.T.-Y."/>
            <person name="Chang Q."/>
            <person name="Ding S."/>
            <person name="Wang X."/>
            <person name="Zhu J."/>
            <person name="Ruan X."/>
            <person name="Zhao L."/>
            <person name="Wei J."/>
            <person name="Que T."/>
            <person name="Du C."/>
            <person name="Cheng J."/>
            <person name="Dai P."/>
            <person name="Han X."/>
            <person name="Huang E."/>
            <person name="Gao Y."/>
            <person name="Liu J."/>
            <person name="Shao H."/>
            <person name="Ye R."/>
            <person name="Li L."/>
            <person name="Wei W."/>
            <person name="Wang X."/>
            <person name="Wang C."/>
            <person name="Yang T."/>
            <person name="Huo Q."/>
            <person name="Li W."/>
            <person name="Guo W."/>
            <person name="Chen H."/>
            <person name="Zhou L."/>
            <person name="Ni X."/>
            <person name="Tian J."/>
            <person name="Zhou Y."/>
            <person name="Sheng Y."/>
            <person name="Liu T."/>
            <person name="Pan Y."/>
            <person name="Xia L."/>
            <person name="Li J."/>
            <person name="Zhao F."/>
            <person name="Cao W."/>
        </authorList>
    </citation>
    <scope>NUCLEOTIDE SEQUENCE</scope>
    <source>
        <strain evidence="1">Dsil-2018</strain>
    </source>
</reference>
<proteinExistence type="predicted"/>
<gene>
    <name evidence="1" type="ORF">HPB49_013210</name>
</gene>
<dbReference type="Proteomes" id="UP000821865">
    <property type="component" value="Chromosome 8"/>
</dbReference>
<accession>A0ACB8C9P3</accession>